<keyword evidence="9" id="KW-1185">Reference proteome</keyword>
<dbReference type="GO" id="GO:0046872">
    <property type="term" value="F:metal ion binding"/>
    <property type="evidence" value="ECO:0007669"/>
    <property type="project" value="UniProtKB-KW"/>
</dbReference>
<proteinExistence type="predicted"/>
<dbReference type="Pfam" id="PF02255">
    <property type="entry name" value="PTS_IIA"/>
    <property type="match status" value="1"/>
</dbReference>
<evidence type="ECO:0000256" key="1">
    <source>
        <dbReference type="ARBA" id="ARBA00022448"/>
    </source>
</evidence>
<dbReference type="GO" id="GO:0016740">
    <property type="term" value="F:transferase activity"/>
    <property type="evidence" value="ECO:0007669"/>
    <property type="project" value="UniProtKB-KW"/>
</dbReference>
<keyword evidence="3" id="KW-0808">Transferase</keyword>
<evidence type="ECO:0000256" key="4">
    <source>
        <dbReference type="ARBA" id="ARBA00022683"/>
    </source>
</evidence>
<dbReference type="PIRSF" id="PIRSF000699">
    <property type="entry name" value="PTS_IILac_III"/>
    <property type="match status" value="1"/>
</dbReference>
<dbReference type="PROSITE" id="PS51095">
    <property type="entry name" value="PTS_EIIA_TYPE_3"/>
    <property type="match status" value="1"/>
</dbReference>
<dbReference type="InterPro" id="IPR036542">
    <property type="entry name" value="PTS_IIA_lac/cel_sf"/>
</dbReference>
<feature type="active site" description="Tele-phosphohistidine intermediate" evidence="5">
    <location>
        <position position="76"/>
    </location>
</feature>
<dbReference type="PANTHER" id="PTHR34382:SF7">
    <property type="entry name" value="PTS SYSTEM N,N'-DIACETYLCHITOBIOSE-SPECIFIC EIIA COMPONENT"/>
    <property type="match status" value="1"/>
</dbReference>
<dbReference type="SUPFAM" id="SSF46973">
    <property type="entry name" value="Enzyme IIa from lactose specific PTS, IIa-lac"/>
    <property type="match status" value="1"/>
</dbReference>
<comment type="caution">
    <text evidence="8">The sequence shown here is derived from an EMBL/GenBank/DDBJ whole genome shotgun (WGS) entry which is preliminary data.</text>
</comment>
<feature type="modified residue" description="Phosphohistidine; by HPr" evidence="7">
    <location>
        <position position="76"/>
    </location>
</feature>
<keyword evidence="6" id="KW-0460">Magnesium</keyword>
<evidence type="ECO:0000256" key="2">
    <source>
        <dbReference type="ARBA" id="ARBA00022597"/>
    </source>
</evidence>
<feature type="binding site" evidence="6">
    <location>
        <position position="79"/>
    </location>
    <ligand>
        <name>Mg(2+)</name>
        <dbReference type="ChEBI" id="CHEBI:18420"/>
        <note>ligand shared between all trimeric partners</note>
    </ligand>
</feature>
<name>A0A7V7UT12_9BACI</name>
<keyword evidence="1" id="KW-0813">Transport</keyword>
<dbReference type="InterPro" id="IPR003188">
    <property type="entry name" value="PTS_IIA_lac/cel"/>
</dbReference>
<organism evidence="8 9">
    <name type="scientific">Bacillus mesophilum</name>
    <dbReference type="NCBI Taxonomy" id="1071718"/>
    <lineage>
        <taxon>Bacteria</taxon>
        <taxon>Bacillati</taxon>
        <taxon>Bacillota</taxon>
        <taxon>Bacilli</taxon>
        <taxon>Bacillales</taxon>
        <taxon>Bacillaceae</taxon>
        <taxon>Bacillus</taxon>
    </lineage>
</organism>
<dbReference type="AlphaFoldDB" id="A0A7V7UT12"/>
<dbReference type="EMBL" id="WBOT01000013">
    <property type="protein sequence ID" value="KAB2329310.1"/>
    <property type="molecule type" value="Genomic_DNA"/>
</dbReference>
<comment type="cofactor">
    <cofactor evidence="6">
        <name>Mg(2+)</name>
        <dbReference type="ChEBI" id="CHEBI:18420"/>
    </cofactor>
    <text evidence="6">Binds 1 Mg(2+) ion per trimer.</text>
</comment>
<dbReference type="PANTHER" id="PTHR34382">
    <property type="entry name" value="PTS SYSTEM N,N'-DIACETYLCHITOBIOSE-SPECIFIC EIIA COMPONENT"/>
    <property type="match status" value="1"/>
</dbReference>
<evidence type="ECO:0000256" key="3">
    <source>
        <dbReference type="ARBA" id="ARBA00022679"/>
    </source>
</evidence>
<keyword evidence="6" id="KW-0479">Metal-binding</keyword>
<evidence type="ECO:0000256" key="6">
    <source>
        <dbReference type="PIRSR" id="PIRSR000699-2"/>
    </source>
</evidence>
<evidence type="ECO:0000313" key="9">
    <source>
        <dbReference type="Proteomes" id="UP000441354"/>
    </source>
</evidence>
<reference evidence="8 9" key="1">
    <citation type="journal article" date="2014" name="Arch. Microbiol.">
        <title>Bacillus mesophilum sp. nov., strain IITR-54T, a novel 4-chlorobiphenyl dechlorinating bacterium.</title>
        <authorList>
            <person name="Manickam N."/>
            <person name="Singh N.K."/>
            <person name="Bajaj A."/>
            <person name="Kumar R.M."/>
            <person name="Kaur G."/>
            <person name="Kaur N."/>
            <person name="Bala M."/>
            <person name="Kumar A."/>
            <person name="Mayilraj S."/>
        </authorList>
    </citation>
    <scope>NUCLEOTIDE SEQUENCE [LARGE SCALE GENOMIC DNA]</scope>
    <source>
        <strain evidence="8 9">IITR-54</strain>
    </source>
</reference>
<keyword evidence="4" id="KW-0598">Phosphotransferase system</keyword>
<gene>
    <name evidence="8" type="ORF">F7732_21630</name>
</gene>
<sequence>MEGLEAAAFQIISNVGTAKSLIMEALFAARAGNYQEAEEKLTESKQYMNEGHHAHMDLIQQEASGEKLPFSLLLMHAEDQMMSAETIRDLVSEMILMYKEMRS</sequence>
<evidence type="ECO:0000256" key="5">
    <source>
        <dbReference type="PIRSR" id="PIRSR000699-1"/>
    </source>
</evidence>
<dbReference type="OrthoDB" id="350602at2"/>
<dbReference type="GO" id="GO:0009401">
    <property type="term" value="P:phosphoenolpyruvate-dependent sugar phosphotransferase system"/>
    <property type="evidence" value="ECO:0007669"/>
    <property type="project" value="UniProtKB-KW"/>
</dbReference>
<protein>
    <submittedName>
        <fullName evidence="8">PTS lactose/cellobiose transporter subunit IIA</fullName>
    </submittedName>
</protein>
<dbReference type="CDD" id="cd00215">
    <property type="entry name" value="PTS_IIA_lac"/>
    <property type="match status" value="1"/>
</dbReference>
<dbReference type="Gene3D" id="1.20.58.80">
    <property type="entry name" value="Phosphotransferase system, lactose/cellobiose-type IIA subunit"/>
    <property type="match status" value="1"/>
</dbReference>
<evidence type="ECO:0000313" key="8">
    <source>
        <dbReference type="EMBL" id="KAB2329310.1"/>
    </source>
</evidence>
<dbReference type="RefSeq" id="WP_066442941.1">
    <property type="nucleotide sequence ID" value="NZ_WBOT01000013.1"/>
</dbReference>
<dbReference type="Proteomes" id="UP000441354">
    <property type="component" value="Unassembled WGS sequence"/>
</dbReference>
<evidence type="ECO:0000256" key="7">
    <source>
        <dbReference type="PROSITE-ProRule" id="PRU00418"/>
    </source>
</evidence>
<keyword evidence="2" id="KW-0762">Sugar transport</keyword>
<accession>A0A7V7UT12</accession>